<accession>F0T234</accession>
<dbReference type="Pfam" id="PF11193">
    <property type="entry name" value="DUF2812"/>
    <property type="match status" value="1"/>
</dbReference>
<dbReference type="RefSeq" id="WP_013625245.1">
    <property type="nucleotide sequence ID" value="NC_015172.1"/>
</dbReference>
<sequence length="176" mass="20338">MRRTISKCFWAWDFEKEEIWLNEMAAKGLVLVAIGFCRYTFEECLPGEYNVRLELLNNVPTNAESQQYIKFLEESGAEYLGSVMRWVYFRRKTDNGEFNLYSDNASRIKLLNRVLTLVGCIGITSICTGLGNIGTQTTANLIFGITSLILGLFITFGFLQVYRKKRNLQKQRNLFE</sequence>
<dbReference type="HOGENOM" id="CLU_101727_0_0_9"/>
<organism evidence="2 3">
    <name type="scientific">Syntrophobotulus glycolicus (strain DSM 8271 / FlGlyR)</name>
    <dbReference type="NCBI Taxonomy" id="645991"/>
    <lineage>
        <taxon>Bacteria</taxon>
        <taxon>Bacillati</taxon>
        <taxon>Bacillota</taxon>
        <taxon>Clostridia</taxon>
        <taxon>Eubacteriales</taxon>
        <taxon>Desulfitobacteriaceae</taxon>
        <taxon>Syntrophobotulus</taxon>
    </lineage>
</organism>
<dbReference type="Proteomes" id="UP000007488">
    <property type="component" value="Chromosome"/>
</dbReference>
<keyword evidence="1" id="KW-0812">Transmembrane</keyword>
<keyword evidence="3" id="KW-1185">Reference proteome</keyword>
<feature type="transmembrane region" description="Helical" evidence="1">
    <location>
        <begin position="114"/>
        <end position="135"/>
    </location>
</feature>
<proteinExistence type="predicted"/>
<reference evidence="3" key="2">
    <citation type="submission" date="2011-02" db="EMBL/GenBank/DDBJ databases">
        <title>The complete genome of Syntrophobotulus glycolicus DSM 8271.</title>
        <authorList>
            <person name="Lucas S."/>
            <person name="Copeland A."/>
            <person name="Lapidus A."/>
            <person name="Bruce D."/>
            <person name="Goodwin L."/>
            <person name="Pitluck S."/>
            <person name="Kyrpides N."/>
            <person name="Mavromatis K."/>
            <person name="Pagani I."/>
            <person name="Ivanova N."/>
            <person name="Mikhailova N."/>
            <person name="Chertkov O."/>
            <person name="Held B."/>
            <person name="Detter J.C."/>
            <person name="Tapia R."/>
            <person name="Han C."/>
            <person name="Land M."/>
            <person name="Hauser L."/>
            <person name="Markowitz V."/>
            <person name="Cheng J.-F."/>
            <person name="Hugenholtz P."/>
            <person name="Woyke T."/>
            <person name="Wu D."/>
            <person name="Spring S."/>
            <person name="Schroeder M."/>
            <person name="Brambilla E."/>
            <person name="Klenk H.-P."/>
            <person name="Eisen J.A."/>
        </authorList>
    </citation>
    <scope>NUCLEOTIDE SEQUENCE [LARGE SCALE GENOMIC DNA]</scope>
    <source>
        <strain evidence="3">DSM 8271 / FlGlyR</strain>
    </source>
</reference>
<evidence type="ECO:0000256" key="1">
    <source>
        <dbReference type="SAM" id="Phobius"/>
    </source>
</evidence>
<name>F0T234_SYNGF</name>
<feature type="transmembrane region" description="Helical" evidence="1">
    <location>
        <begin position="141"/>
        <end position="162"/>
    </location>
</feature>
<dbReference type="OrthoDB" id="8757095at2"/>
<dbReference type="InterPro" id="IPR021359">
    <property type="entry name" value="DUF2812"/>
</dbReference>
<protein>
    <recommendedName>
        <fullName evidence="4">DUF2812 domain-containing protein</fullName>
    </recommendedName>
</protein>
<evidence type="ECO:0000313" key="3">
    <source>
        <dbReference type="Proteomes" id="UP000007488"/>
    </source>
</evidence>
<evidence type="ECO:0000313" key="2">
    <source>
        <dbReference type="EMBL" id="ADY56378.1"/>
    </source>
</evidence>
<keyword evidence="1" id="KW-1133">Transmembrane helix</keyword>
<dbReference type="eggNOG" id="ENOG5032UIA">
    <property type="taxonomic scope" value="Bacteria"/>
</dbReference>
<gene>
    <name evidence="2" type="ordered locus">Sgly_2086</name>
</gene>
<dbReference type="EMBL" id="CP002547">
    <property type="protein sequence ID" value="ADY56378.1"/>
    <property type="molecule type" value="Genomic_DNA"/>
</dbReference>
<reference evidence="2 3" key="1">
    <citation type="journal article" date="2011" name="Stand. Genomic Sci.">
        <title>Complete genome sequence of Syntrophobotulus glycolicus type strain (FlGlyR).</title>
        <authorList>
            <person name="Han C."/>
            <person name="Mwirichia R."/>
            <person name="Chertkov O."/>
            <person name="Held B."/>
            <person name="Lapidus A."/>
            <person name="Nolan M."/>
            <person name="Lucas S."/>
            <person name="Hammon N."/>
            <person name="Deshpande S."/>
            <person name="Cheng J.F."/>
            <person name="Tapia R."/>
            <person name="Goodwin L."/>
            <person name="Pitluck S."/>
            <person name="Huntemann M."/>
            <person name="Liolios K."/>
            <person name="Ivanova N."/>
            <person name="Pagani I."/>
            <person name="Mavromatis K."/>
            <person name="Ovchinikova G."/>
            <person name="Pati A."/>
            <person name="Chen A."/>
            <person name="Palaniappan K."/>
            <person name="Land M."/>
            <person name="Hauser L."/>
            <person name="Brambilla E.M."/>
            <person name="Rohde M."/>
            <person name="Spring S."/>
            <person name="Sikorski J."/>
            <person name="Goker M."/>
            <person name="Woyke T."/>
            <person name="Bristow J."/>
            <person name="Eisen J.A."/>
            <person name="Markowitz V."/>
            <person name="Hugenholtz P."/>
            <person name="Kyrpides N.C."/>
            <person name="Klenk H.P."/>
            <person name="Detter J.C."/>
        </authorList>
    </citation>
    <scope>NUCLEOTIDE SEQUENCE [LARGE SCALE GENOMIC DNA]</scope>
    <source>
        <strain evidence="3">DSM 8271 / FlGlyR</strain>
    </source>
</reference>
<dbReference type="STRING" id="645991.Sgly_2086"/>
<evidence type="ECO:0008006" key="4">
    <source>
        <dbReference type="Google" id="ProtNLM"/>
    </source>
</evidence>
<dbReference type="KEGG" id="sgy:Sgly_2086"/>
<dbReference type="AlphaFoldDB" id="F0T234"/>
<keyword evidence="1" id="KW-0472">Membrane</keyword>